<dbReference type="Proteomes" id="UP000753908">
    <property type="component" value="Unassembled WGS sequence"/>
</dbReference>
<evidence type="ECO:0000313" key="1">
    <source>
        <dbReference type="EMBL" id="MBW4549331.1"/>
    </source>
</evidence>
<evidence type="ECO:0000313" key="2">
    <source>
        <dbReference type="Proteomes" id="UP000753908"/>
    </source>
</evidence>
<organism evidence="1 2">
    <name type="scientific">Symplocastrum torsivum CPER-KK1</name>
    <dbReference type="NCBI Taxonomy" id="450513"/>
    <lineage>
        <taxon>Bacteria</taxon>
        <taxon>Bacillati</taxon>
        <taxon>Cyanobacteriota</taxon>
        <taxon>Cyanophyceae</taxon>
        <taxon>Oscillatoriophycideae</taxon>
        <taxon>Oscillatoriales</taxon>
        <taxon>Microcoleaceae</taxon>
        <taxon>Symplocastrum</taxon>
    </lineage>
</organism>
<sequence length="63" mass="7446">MDDQLSNQIEEFKTDEDELAEVLDQYDLDEALATEFDTIDAQFRELQILYTSLLNTRRFLKNA</sequence>
<accession>A0A951UF15</accession>
<reference evidence="1" key="2">
    <citation type="journal article" date="2022" name="Microbiol. Resour. Announc.">
        <title>Metagenome Sequencing to Explore Phylogenomics of Terrestrial Cyanobacteria.</title>
        <authorList>
            <person name="Ward R.D."/>
            <person name="Stajich J.E."/>
            <person name="Johansen J.R."/>
            <person name="Huntemann M."/>
            <person name="Clum A."/>
            <person name="Foster B."/>
            <person name="Foster B."/>
            <person name="Roux S."/>
            <person name="Palaniappan K."/>
            <person name="Varghese N."/>
            <person name="Mukherjee S."/>
            <person name="Reddy T.B.K."/>
            <person name="Daum C."/>
            <person name="Copeland A."/>
            <person name="Chen I.A."/>
            <person name="Ivanova N.N."/>
            <person name="Kyrpides N.C."/>
            <person name="Shapiro N."/>
            <person name="Eloe-Fadrosh E.A."/>
            <person name="Pietrasiak N."/>
        </authorList>
    </citation>
    <scope>NUCLEOTIDE SEQUENCE</scope>
    <source>
        <strain evidence="1">CPER-KK1</strain>
    </source>
</reference>
<dbReference type="AlphaFoldDB" id="A0A951UF15"/>
<name>A0A951UF15_9CYAN</name>
<comment type="caution">
    <text evidence="1">The sequence shown here is derived from an EMBL/GenBank/DDBJ whole genome shotgun (WGS) entry which is preliminary data.</text>
</comment>
<proteinExistence type="predicted"/>
<reference evidence="1" key="1">
    <citation type="submission" date="2021-05" db="EMBL/GenBank/DDBJ databases">
        <authorList>
            <person name="Pietrasiak N."/>
            <person name="Ward R."/>
            <person name="Stajich J.E."/>
            <person name="Kurbessoian T."/>
        </authorList>
    </citation>
    <scope>NUCLEOTIDE SEQUENCE</scope>
    <source>
        <strain evidence="1">CPER-KK1</strain>
    </source>
</reference>
<gene>
    <name evidence="1" type="ORF">KME25_33720</name>
</gene>
<dbReference type="EMBL" id="JAHHIF010000092">
    <property type="protein sequence ID" value="MBW4549331.1"/>
    <property type="molecule type" value="Genomic_DNA"/>
</dbReference>
<protein>
    <submittedName>
        <fullName evidence="1">Uncharacterized protein</fullName>
    </submittedName>
</protein>